<dbReference type="InterPro" id="IPR036271">
    <property type="entry name" value="Tet_transcr_reg_TetR-rel_C_sf"/>
</dbReference>
<proteinExistence type="predicted"/>
<dbReference type="Proteomes" id="UP000190667">
    <property type="component" value="Unassembled WGS sequence"/>
</dbReference>
<evidence type="ECO:0000256" key="1">
    <source>
        <dbReference type="ARBA" id="ARBA00023015"/>
    </source>
</evidence>
<dbReference type="AlphaFoldDB" id="A0A1S8YSG5"/>
<keyword evidence="2 4" id="KW-0238">DNA-binding</keyword>
<evidence type="ECO:0000259" key="5">
    <source>
        <dbReference type="PROSITE" id="PS50977"/>
    </source>
</evidence>
<evidence type="ECO:0000256" key="4">
    <source>
        <dbReference type="PROSITE-ProRule" id="PRU00335"/>
    </source>
</evidence>
<feature type="DNA-binding region" description="H-T-H motif" evidence="4">
    <location>
        <begin position="40"/>
        <end position="59"/>
    </location>
</feature>
<dbReference type="InterPro" id="IPR011075">
    <property type="entry name" value="TetR_C"/>
</dbReference>
<keyword evidence="1" id="KW-0805">Transcription regulation</keyword>
<evidence type="ECO:0000256" key="3">
    <source>
        <dbReference type="ARBA" id="ARBA00023163"/>
    </source>
</evidence>
<dbReference type="STRING" id="1926881.BTJ39_02920"/>
<dbReference type="GO" id="GO:0003700">
    <property type="term" value="F:DNA-binding transcription factor activity"/>
    <property type="evidence" value="ECO:0007669"/>
    <property type="project" value="TreeGrafter"/>
</dbReference>
<organism evidence="6 7">
    <name type="scientific">Izhakiella australiensis</name>
    <dbReference type="NCBI Taxonomy" id="1926881"/>
    <lineage>
        <taxon>Bacteria</taxon>
        <taxon>Pseudomonadati</taxon>
        <taxon>Pseudomonadota</taxon>
        <taxon>Gammaproteobacteria</taxon>
        <taxon>Enterobacterales</taxon>
        <taxon>Erwiniaceae</taxon>
        <taxon>Izhakiella</taxon>
    </lineage>
</organism>
<accession>A0A1S8YSG5</accession>
<dbReference type="SUPFAM" id="SSF46689">
    <property type="entry name" value="Homeodomain-like"/>
    <property type="match status" value="1"/>
</dbReference>
<dbReference type="SUPFAM" id="SSF48498">
    <property type="entry name" value="Tetracyclin repressor-like, C-terminal domain"/>
    <property type="match status" value="1"/>
</dbReference>
<dbReference type="RefSeq" id="WP_078001153.1">
    <property type="nucleotide sequence ID" value="NZ_MRUL01000001.1"/>
</dbReference>
<dbReference type="InterPro" id="IPR009057">
    <property type="entry name" value="Homeodomain-like_sf"/>
</dbReference>
<dbReference type="Pfam" id="PF16859">
    <property type="entry name" value="TetR_C_11"/>
    <property type="match status" value="1"/>
</dbReference>
<dbReference type="Gene3D" id="1.10.10.60">
    <property type="entry name" value="Homeodomain-like"/>
    <property type="match status" value="1"/>
</dbReference>
<evidence type="ECO:0000313" key="6">
    <source>
        <dbReference type="EMBL" id="OON42121.1"/>
    </source>
</evidence>
<evidence type="ECO:0000313" key="7">
    <source>
        <dbReference type="Proteomes" id="UP000190667"/>
    </source>
</evidence>
<dbReference type="GO" id="GO:0000976">
    <property type="term" value="F:transcription cis-regulatory region binding"/>
    <property type="evidence" value="ECO:0007669"/>
    <property type="project" value="TreeGrafter"/>
</dbReference>
<dbReference type="InterPro" id="IPR001647">
    <property type="entry name" value="HTH_TetR"/>
</dbReference>
<dbReference type="PROSITE" id="PS50977">
    <property type="entry name" value="HTH_TETR_2"/>
    <property type="match status" value="1"/>
</dbReference>
<dbReference type="PANTHER" id="PTHR30055:SF148">
    <property type="entry name" value="TETR-FAMILY TRANSCRIPTIONAL REGULATOR"/>
    <property type="match status" value="1"/>
</dbReference>
<dbReference type="Gene3D" id="1.10.357.10">
    <property type="entry name" value="Tetracycline Repressor, domain 2"/>
    <property type="match status" value="1"/>
</dbReference>
<keyword evidence="7" id="KW-1185">Reference proteome</keyword>
<reference evidence="6 7" key="1">
    <citation type="submission" date="2016-12" db="EMBL/GenBank/DDBJ databases">
        <title>Izhakiella australiana sp. nov. of genus Izhakiella isolated from Australian desert.</title>
        <authorList>
            <person name="Ji M."/>
        </authorList>
    </citation>
    <scope>NUCLEOTIDE SEQUENCE [LARGE SCALE GENOMIC DNA]</scope>
    <source>
        <strain evidence="6 7">D4N98</strain>
    </source>
</reference>
<gene>
    <name evidence="6" type="ORF">BTJ39_02920</name>
</gene>
<sequence>MQDKKSRPGPRPGGRSALVQAAVHRAVREIQAEGDEAQLTFPAIAVRAGVTPSTLYRRWGTLPELLSDVMVENLRPDKAPEDLGCFRADLSAWIEQYIEEISSVPGRNMLRTVLCADKTQNNVQCATYTLQQIEMLRSRALARGEKVPSADTVLDRLVAPLVYRLLFSAETPGPQHIARLVDAMPDISP</sequence>
<dbReference type="PANTHER" id="PTHR30055">
    <property type="entry name" value="HTH-TYPE TRANSCRIPTIONAL REGULATOR RUTR"/>
    <property type="match status" value="1"/>
</dbReference>
<name>A0A1S8YSG5_9GAMM</name>
<comment type="caution">
    <text evidence="6">The sequence shown here is derived from an EMBL/GenBank/DDBJ whole genome shotgun (WGS) entry which is preliminary data.</text>
</comment>
<evidence type="ECO:0000256" key="2">
    <source>
        <dbReference type="ARBA" id="ARBA00023125"/>
    </source>
</evidence>
<dbReference type="InterPro" id="IPR050109">
    <property type="entry name" value="HTH-type_TetR-like_transc_reg"/>
</dbReference>
<dbReference type="EMBL" id="MRUL01000001">
    <property type="protein sequence ID" value="OON42121.1"/>
    <property type="molecule type" value="Genomic_DNA"/>
</dbReference>
<feature type="domain" description="HTH tetR-type" evidence="5">
    <location>
        <begin position="17"/>
        <end position="77"/>
    </location>
</feature>
<protein>
    <submittedName>
        <fullName evidence="6">TetR family transcriptional regulator</fullName>
    </submittedName>
</protein>
<dbReference type="OrthoDB" id="9796019at2"/>
<keyword evidence="3" id="KW-0804">Transcription</keyword>